<sequence>MHAIHVIVPQPRTRHGAATSWFPEIVTALAALPPCCILDGEVCVLHCFHVVGAKNASERSHQERGEAYADQNCNPYFNRCFHRNPSVREVKGRPSG</sequence>
<organism evidence="1 2">
    <name type="scientific">Cupriavidus oxalaticus</name>
    <dbReference type="NCBI Taxonomy" id="96344"/>
    <lineage>
        <taxon>Bacteria</taxon>
        <taxon>Pseudomonadati</taxon>
        <taxon>Pseudomonadota</taxon>
        <taxon>Betaproteobacteria</taxon>
        <taxon>Burkholderiales</taxon>
        <taxon>Burkholderiaceae</taxon>
        <taxon>Cupriavidus</taxon>
    </lineage>
</organism>
<evidence type="ECO:0000313" key="2">
    <source>
        <dbReference type="Proteomes" id="UP000325743"/>
    </source>
</evidence>
<keyword evidence="1" id="KW-0614">Plasmid</keyword>
<name>A0A5P3VR67_9BURK</name>
<dbReference type="AlphaFoldDB" id="A0A5P3VR67"/>
<dbReference type="Proteomes" id="UP000325743">
    <property type="component" value="Plasmid unnamed1"/>
</dbReference>
<reference evidence="1 2" key="1">
    <citation type="submission" date="2018-09" db="EMBL/GenBank/DDBJ databases">
        <title>Complete genome sequence of Cupriavidus oxalaticus T2, a bacterium capable of phenol tolerance and degradation.</title>
        <authorList>
            <person name="Yan J."/>
        </authorList>
    </citation>
    <scope>NUCLEOTIDE SEQUENCE [LARGE SCALE GENOMIC DNA]</scope>
    <source>
        <strain evidence="1 2">T2</strain>
        <plasmid evidence="1 2">unnamed1</plasmid>
    </source>
</reference>
<accession>A0A5P3VR67</accession>
<proteinExistence type="predicted"/>
<geneLocation type="plasmid" evidence="1">
    <name>unnamed1</name>
</geneLocation>
<evidence type="ECO:0000313" key="1">
    <source>
        <dbReference type="EMBL" id="QEZ48647.1"/>
    </source>
</evidence>
<protein>
    <submittedName>
        <fullName evidence="1">Uncharacterized protein</fullName>
    </submittedName>
</protein>
<gene>
    <name evidence="1" type="ORF">D2917_30590</name>
</gene>
<dbReference type="EMBL" id="CP032520">
    <property type="protein sequence ID" value="QEZ48647.1"/>
    <property type="molecule type" value="Genomic_DNA"/>
</dbReference>